<keyword evidence="1" id="KW-0812">Transmembrane</keyword>
<organism evidence="2 3">
    <name type="scientific">Flavobacterium ammonificans</name>
    <dbReference type="NCBI Taxonomy" id="1751056"/>
    <lineage>
        <taxon>Bacteria</taxon>
        <taxon>Pseudomonadati</taxon>
        <taxon>Bacteroidota</taxon>
        <taxon>Flavobacteriia</taxon>
        <taxon>Flavobacteriales</taxon>
        <taxon>Flavobacteriaceae</taxon>
        <taxon>Flavobacterium</taxon>
    </lineage>
</organism>
<evidence type="ECO:0000313" key="3">
    <source>
        <dbReference type="Proteomes" id="UP001319865"/>
    </source>
</evidence>
<keyword evidence="3" id="KW-1185">Reference proteome</keyword>
<feature type="transmembrane region" description="Helical" evidence="1">
    <location>
        <begin position="32"/>
        <end position="55"/>
    </location>
</feature>
<feature type="transmembrane region" description="Helical" evidence="1">
    <location>
        <begin position="114"/>
        <end position="137"/>
    </location>
</feature>
<dbReference type="Proteomes" id="UP001319865">
    <property type="component" value="Chromosome"/>
</dbReference>
<dbReference type="Pfam" id="PF14362">
    <property type="entry name" value="DUF4407"/>
    <property type="match status" value="1"/>
</dbReference>
<gene>
    <name evidence="2" type="ORF">GENT11_13920</name>
</gene>
<dbReference type="InterPro" id="IPR025519">
    <property type="entry name" value="DUF4407"/>
</dbReference>
<name>A0ABN6KV93_9FLAO</name>
<sequence length="299" mass="35085">MNLMPENIKKSLFKLSGEDYSIISVGSKKIQFYFSTIGLLVLLILLFSFVSALYFTEHLFHNFFADIGVGLVWGYVVTNMYVLLLYTITPEILPIRIRKKDKYIAKSITFNISMVYRIFVVILLALIIAQPLNVLILKPGSKALAYDIKYLLATNPIASINSFIVIAIFLLPIYFKYSIRNLGEFYEKKAVIEKRIIEDDYKDFKIKYSIQLENNILKFNNHVWENLTPFLEKLEKRNPSVYKKYFDEIKEELINEKTEKYEYWADPPFRTIKRVNSTVNNNEADLLELIYQDNTLVEK</sequence>
<evidence type="ECO:0000313" key="2">
    <source>
        <dbReference type="EMBL" id="BDB53080.1"/>
    </source>
</evidence>
<evidence type="ECO:0000256" key="1">
    <source>
        <dbReference type="SAM" id="Phobius"/>
    </source>
</evidence>
<protein>
    <submittedName>
        <fullName evidence="2">Uncharacterized protein</fullName>
    </submittedName>
</protein>
<reference evidence="2 3" key="2">
    <citation type="journal article" date="2022" name="Microorganisms">
        <title>Complete Genome Sequences of Two Flavobacterium ammonificans Strains and a Flavobacterium ammoniigenes Strain of Ammonifying Bacterioplankton Isolated from Surface River Water.</title>
        <authorList>
            <person name="Suda W."/>
            <person name="Ogata Y."/>
            <person name="Shindo C."/>
            <person name="Watanabe K."/>
        </authorList>
    </citation>
    <scope>NUCLEOTIDE SEQUENCE [LARGE SCALE GENOMIC DNA]</scope>
    <source>
        <strain evidence="2 3">GENT11</strain>
    </source>
</reference>
<feature type="transmembrane region" description="Helical" evidence="1">
    <location>
        <begin position="157"/>
        <end position="175"/>
    </location>
</feature>
<feature type="transmembrane region" description="Helical" evidence="1">
    <location>
        <begin position="67"/>
        <end position="93"/>
    </location>
</feature>
<keyword evidence="1" id="KW-1133">Transmembrane helix</keyword>
<proteinExistence type="predicted"/>
<dbReference type="EMBL" id="AP025183">
    <property type="protein sequence ID" value="BDB53080.1"/>
    <property type="molecule type" value="Genomic_DNA"/>
</dbReference>
<accession>A0ABN6KV93</accession>
<keyword evidence="1" id="KW-0472">Membrane</keyword>
<reference evidence="2 3" key="1">
    <citation type="journal article" date="2022" name="Int. J. Syst. Evol. Microbiol.">
        <title>Flavobacterium ammonificans sp. nov. and Flavobacterium ammoniigenes sp. nov., ammonifying bacteria isolated from surface river water.</title>
        <authorList>
            <person name="Watanabe K."/>
            <person name="Kitamura T."/>
            <person name="Ogata Y."/>
            <person name="Shindo C."/>
            <person name="Suda W."/>
        </authorList>
    </citation>
    <scope>NUCLEOTIDE SEQUENCE [LARGE SCALE GENOMIC DNA]</scope>
    <source>
        <strain evidence="2 3">GENT11</strain>
    </source>
</reference>